<dbReference type="PANTHER" id="PTHR43639">
    <property type="entry name" value="OXIDOREDUCTASE, SHORT-CHAIN DEHYDROGENASE/REDUCTASE FAMILY (AFU_ORTHOLOGUE AFUA_5G02870)"/>
    <property type="match status" value="1"/>
</dbReference>
<reference evidence="3 4" key="1">
    <citation type="submission" date="2024-11" db="EMBL/GenBank/DDBJ databases">
        <title>The Natural Products Discovery Center: Release of the First 8490 Sequenced Strains for Exploring Actinobacteria Biosynthetic Diversity.</title>
        <authorList>
            <person name="Kalkreuter E."/>
            <person name="Kautsar S.A."/>
            <person name="Yang D."/>
            <person name="Bader C.D."/>
            <person name="Teijaro C.N."/>
            <person name="Fluegel L."/>
            <person name="Davis C.M."/>
            <person name="Simpson J.R."/>
            <person name="Lauterbach L."/>
            <person name="Steele A.D."/>
            <person name="Gui C."/>
            <person name="Meng S."/>
            <person name="Li G."/>
            <person name="Viehrig K."/>
            <person name="Ye F."/>
            <person name="Su P."/>
            <person name="Kiefer A.F."/>
            <person name="Nichols A."/>
            <person name="Cepeda A.J."/>
            <person name="Yan W."/>
            <person name="Fan B."/>
            <person name="Jiang Y."/>
            <person name="Adhikari A."/>
            <person name="Zheng C.-J."/>
            <person name="Schuster L."/>
            <person name="Cowan T.M."/>
            <person name="Smanski M.J."/>
            <person name="Chevrette M.G."/>
            <person name="De Carvalho L.P.S."/>
            <person name="Shen B."/>
        </authorList>
    </citation>
    <scope>NUCLEOTIDE SEQUENCE [LARGE SCALE GENOMIC DNA]</scope>
    <source>
        <strain evidence="3 4">NPDC020863</strain>
    </source>
</reference>
<dbReference type="PANTHER" id="PTHR43639:SF1">
    <property type="entry name" value="SHORT-CHAIN DEHYDROGENASE_REDUCTASE FAMILY PROTEIN"/>
    <property type="match status" value="1"/>
</dbReference>
<dbReference type="EC" id="1.1.1.-" evidence="3"/>
<dbReference type="CDD" id="cd05233">
    <property type="entry name" value="SDR_c"/>
    <property type="match status" value="1"/>
</dbReference>
<dbReference type="InterPro" id="IPR002347">
    <property type="entry name" value="SDR_fam"/>
</dbReference>
<keyword evidence="2 3" id="KW-0560">Oxidoreductase</keyword>
<gene>
    <name evidence="3" type="ORF">ACI2L5_01690</name>
</gene>
<evidence type="ECO:0000256" key="2">
    <source>
        <dbReference type="ARBA" id="ARBA00023002"/>
    </source>
</evidence>
<dbReference type="PRINTS" id="PR00081">
    <property type="entry name" value="GDHRDH"/>
</dbReference>
<organism evidence="3 4">
    <name type="scientific">Streptomyces milbemycinicus</name>
    <dbReference type="NCBI Taxonomy" id="476552"/>
    <lineage>
        <taxon>Bacteria</taxon>
        <taxon>Bacillati</taxon>
        <taxon>Actinomycetota</taxon>
        <taxon>Actinomycetes</taxon>
        <taxon>Kitasatosporales</taxon>
        <taxon>Streptomycetaceae</taxon>
        <taxon>Streptomyces</taxon>
    </lineage>
</organism>
<dbReference type="RefSeq" id="WP_358703387.1">
    <property type="nucleotide sequence ID" value="NZ_JBFACG010000010.1"/>
</dbReference>
<dbReference type="EMBL" id="JBJDQH010000001">
    <property type="protein sequence ID" value="MFK4263640.1"/>
    <property type="molecule type" value="Genomic_DNA"/>
</dbReference>
<evidence type="ECO:0000313" key="3">
    <source>
        <dbReference type="EMBL" id="MFK4263640.1"/>
    </source>
</evidence>
<dbReference type="SUPFAM" id="SSF51735">
    <property type="entry name" value="NAD(P)-binding Rossmann-fold domains"/>
    <property type="match status" value="1"/>
</dbReference>
<proteinExistence type="inferred from homology"/>
<dbReference type="Gene3D" id="3.40.50.720">
    <property type="entry name" value="NAD(P)-binding Rossmann-like Domain"/>
    <property type="match status" value="1"/>
</dbReference>
<accession>A0ABW8LF82</accession>
<dbReference type="InterPro" id="IPR036291">
    <property type="entry name" value="NAD(P)-bd_dom_sf"/>
</dbReference>
<keyword evidence="4" id="KW-1185">Reference proteome</keyword>
<dbReference type="Proteomes" id="UP001620295">
    <property type="component" value="Unassembled WGS sequence"/>
</dbReference>
<dbReference type="Pfam" id="PF13561">
    <property type="entry name" value="adh_short_C2"/>
    <property type="match status" value="1"/>
</dbReference>
<evidence type="ECO:0000313" key="4">
    <source>
        <dbReference type="Proteomes" id="UP001620295"/>
    </source>
</evidence>
<protein>
    <submittedName>
        <fullName evidence="3">SDR family NAD(P)-dependent oxidoreductase</fullName>
        <ecNumber evidence="3">1.1.1.-</ecNumber>
    </submittedName>
</protein>
<evidence type="ECO:0000256" key="1">
    <source>
        <dbReference type="ARBA" id="ARBA00006484"/>
    </source>
</evidence>
<name>A0ABW8LF82_9ACTN</name>
<comment type="similarity">
    <text evidence="1">Belongs to the short-chain dehydrogenases/reductases (SDR) family.</text>
</comment>
<sequence>MSVPDFADRPGVALVAGGTGGIGAAVVRLLAERGSDVAFTYRSNKEAADALAAEVTAYGRHVGSLRVDLTDEEATSRAVTETAAAGGGLHTLVYAAGPHVPMRHLSRVTPAQYRAQLEADAVAFFNLVHPALPLLRKSRGSVVAVTTVATRRFPVRDGLSSGAKGAVEAVARALAAEEGRYGVRVNCVAPGMLTDGIAARLIDSGELDEEALAVTRRNIPLRRFGRAEDIAEAVAFLASERAGFITGQALGVDGGYSV</sequence>
<comment type="caution">
    <text evidence="3">The sequence shown here is derived from an EMBL/GenBank/DDBJ whole genome shotgun (WGS) entry which is preliminary data.</text>
</comment>
<dbReference type="GO" id="GO:0016491">
    <property type="term" value="F:oxidoreductase activity"/>
    <property type="evidence" value="ECO:0007669"/>
    <property type="project" value="UniProtKB-KW"/>
</dbReference>